<dbReference type="RefSeq" id="WP_005762288.1">
    <property type="nucleotide sequence ID" value="NZ_GG704810.1"/>
</dbReference>
<keyword evidence="3" id="KW-1185">Reference proteome</keyword>
<comment type="caution">
    <text evidence="2">The sequence shown here is derived from an EMBL/GenBank/DDBJ whole genome shotgun (WGS) entry which is preliminary data.</text>
</comment>
<feature type="signal peptide" evidence="1">
    <location>
        <begin position="1"/>
        <end position="22"/>
    </location>
</feature>
<proteinExistence type="predicted"/>
<dbReference type="Pfam" id="PF16142">
    <property type="entry name" value="DUF4850"/>
    <property type="match status" value="1"/>
</dbReference>
<sequence length="237" mass="27171">MRFVLFFLSAIFFSSYSPLTFADQYQFSFEPRELTQPVMMKAQFIKKMMLNKQEIDLYQTEYEDNIEGGWLKSAITQFSTKLKAETLAHFDLYAMPYEQMLLVPKGWQLLNGAVGANGSTSYVFVPKEGRGHFSYYHAASCMGCAMMAASIFFPEAKKDAKENDFLFYDSTNLPISQVSLNPHLIAYQVNQGKKRLDGVAYYNINEDSPFWQAEISLPENQQKLATPLLNQFIRKGN</sequence>
<keyword evidence="1" id="KW-0732">Signal</keyword>
<dbReference type="OrthoDB" id="5689080at2"/>
<dbReference type="Proteomes" id="UP000005519">
    <property type="component" value="Unassembled WGS sequence"/>
</dbReference>
<evidence type="ECO:0000313" key="3">
    <source>
        <dbReference type="Proteomes" id="UP000005519"/>
    </source>
</evidence>
<protein>
    <recommendedName>
        <fullName evidence="4">DUF4850 domain-containing protein</fullName>
    </recommendedName>
</protein>
<dbReference type="STRING" id="667128.HMPREF0621_1497"/>
<organism evidence="2 3">
    <name type="scientific">Pasteurella dagmatis ATCC 43325</name>
    <dbReference type="NCBI Taxonomy" id="667128"/>
    <lineage>
        <taxon>Bacteria</taxon>
        <taxon>Pseudomonadati</taxon>
        <taxon>Pseudomonadota</taxon>
        <taxon>Gammaproteobacteria</taxon>
        <taxon>Pasteurellales</taxon>
        <taxon>Pasteurellaceae</taxon>
        <taxon>Pasteurella</taxon>
    </lineage>
</organism>
<dbReference type="HOGENOM" id="CLU_1169785_0_0_6"/>
<reference evidence="2 3" key="1">
    <citation type="submission" date="2009-10" db="EMBL/GenBank/DDBJ databases">
        <authorList>
            <person name="Muzny D."/>
            <person name="Qin X."/>
            <person name="Deng J."/>
            <person name="Jiang H."/>
            <person name="Liu Y."/>
            <person name="Qu J."/>
            <person name="Song X.-Z."/>
            <person name="Zhang L."/>
            <person name="Thornton R."/>
            <person name="Coyle M."/>
            <person name="Francisco L."/>
            <person name="Jackson L."/>
            <person name="Javaid M."/>
            <person name="Korchina V."/>
            <person name="Kovar C."/>
            <person name="Mata R."/>
            <person name="Mathew T."/>
            <person name="Ngo R."/>
            <person name="Nguyen L."/>
            <person name="Nguyen N."/>
            <person name="Okwuonu G."/>
            <person name="Ongeri F."/>
            <person name="Pham C."/>
            <person name="Simmons D."/>
            <person name="Wilczek-Boney K."/>
            <person name="Hale W."/>
            <person name="Jakkamsetti A."/>
            <person name="Pham P."/>
            <person name="Ruth R."/>
            <person name="San Lucas F."/>
            <person name="Warren J."/>
            <person name="Zhang J."/>
            <person name="Zhao Z."/>
            <person name="Zhou C."/>
            <person name="Zhu D."/>
            <person name="Lee S."/>
            <person name="Bess C."/>
            <person name="Blankenburg K."/>
            <person name="Forbes L."/>
            <person name="Fu Q."/>
            <person name="Gubbala S."/>
            <person name="Hirani K."/>
            <person name="Jayaseelan J.C."/>
            <person name="Lara F."/>
            <person name="Munidasa M."/>
            <person name="Palculict T."/>
            <person name="Patil S."/>
            <person name="Pu L.-L."/>
            <person name="Saada N."/>
            <person name="Tang L."/>
            <person name="Weissenberger G."/>
            <person name="Zhu Y."/>
            <person name="Hemphill L."/>
            <person name="Shang Y."/>
            <person name="Youmans B."/>
            <person name="Ayvaz T."/>
            <person name="Ross M."/>
            <person name="Santibanez J."/>
            <person name="Aqrawi P."/>
            <person name="Gross S."/>
            <person name="Joshi V."/>
            <person name="Fowler G."/>
            <person name="Nazareth L."/>
            <person name="Reid J."/>
            <person name="Worley K."/>
            <person name="Petrosino J."/>
            <person name="Highlander S."/>
            <person name="Gibbs R."/>
        </authorList>
    </citation>
    <scope>NUCLEOTIDE SEQUENCE [LARGE SCALE GENOMIC DNA]</scope>
    <source>
        <strain evidence="2 3">ATCC 43325</strain>
    </source>
</reference>
<dbReference type="InterPro" id="IPR032322">
    <property type="entry name" value="DUF4850"/>
</dbReference>
<feature type="chain" id="PRO_5002999783" description="DUF4850 domain-containing protein" evidence="1">
    <location>
        <begin position="23"/>
        <end position="237"/>
    </location>
</feature>
<name>C9PR73_9PAST</name>
<dbReference type="EMBL" id="ACZR01000014">
    <property type="protein sequence ID" value="EEX49974.1"/>
    <property type="molecule type" value="Genomic_DNA"/>
</dbReference>
<dbReference type="AlphaFoldDB" id="C9PR73"/>
<evidence type="ECO:0000256" key="1">
    <source>
        <dbReference type="SAM" id="SignalP"/>
    </source>
</evidence>
<accession>C9PR73</accession>
<evidence type="ECO:0000313" key="2">
    <source>
        <dbReference type="EMBL" id="EEX49974.1"/>
    </source>
</evidence>
<gene>
    <name evidence="2" type="ORF">HMPREF0621_1497</name>
</gene>
<evidence type="ECO:0008006" key="4">
    <source>
        <dbReference type="Google" id="ProtNLM"/>
    </source>
</evidence>